<name>A0A2S2NY34_SCHGA</name>
<dbReference type="AlphaFoldDB" id="A0A2S2NY34"/>
<feature type="compositionally biased region" description="Polar residues" evidence="1">
    <location>
        <begin position="47"/>
        <end position="56"/>
    </location>
</feature>
<feature type="region of interest" description="Disordered" evidence="1">
    <location>
        <begin position="47"/>
        <end position="67"/>
    </location>
</feature>
<sequence length="253" mass="29338">MRRFILRFFRYFTENNDSSSKTPTIEMYAPNTYNGGYEENLSSISAKSETYSNGSPDYNDDQQQKSAEQSYLIEQIDYPFINDCDHPLQPHVQYGGALSMSSDQSTQHYNMHENTNDRRNIENRTSHLHHHHHLHHLHQHQQHPQHPQHPQHHQQQHLHHHLHPQQQQQQHLHHHQQPHHAASGVPTARAVPLPPILHNRPVPPPTIPPMVSKLNYYSPPPPPPPPPDVTVFSSQNLLTTFAHKPDETEGHLV</sequence>
<protein>
    <submittedName>
        <fullName evidence="2">Uncharacterized protein</fullName>
    </submittedName>
</protein>
<feature type="compositionally biased region" description="Basic residues" evidence="1">
    <location>
        <begin position="149"/>
        <end position="163"/>
    </location>
</feature>
<evidence type="ECO:0000313" key="2">
    <source>
        <dbReference type="EMBL" id="MBY21982.1"/>
    </source>
</evidence>
<evidence type="ECO:0000256" key="1">
    <source>
        <dbReference type="SAM" id="MobiDB-lite"/>
    </source>
</evidence>
<feature type="region of interest" description="Disordered" evidence="1">
    <location>
        <begin position="128"/>
        <end position="200"/>
    </location>
</feature>
<accession>A0A2S2NY34</accession>
<feature type="compositionally biased region" description="Basic residues" evidence="1">
    <location>
        <begin position="128"/>
        <end position="143"/>
    </location>
</feature>
<dbReference type="EMBL" id="GGMR01009363">
    <property type="protein sequence ID" value="MBY21982.1"/>
    <property type="molecule type" value="Transcribed_RNA"/>
</dbReference>
<gene>
    <name evidence="2" type="ORF">g.51048</name>
</gene>
<reference evidence="2" key="1">
    <citation type="submission" date="2018-04" db="EMBL/GenBank/DDBJ databases">
        <title>Transcriptome of Schizaphis graminum biotype I.</title>
        <authorList>
            <person name="Scully E.D."/>
            <person name="Geib S.M."/>
            <person name="Palmer N.A."/>
            <person name="Koch K."/>
            <person name="Bradshaw J."/>
            <person name="Heng-Moss T."/>
            <person name="Sarath G."/>
        </authorList>
    </citation>
    <scope>NUCLEOTIDE SEQUENCE</scope>
</reference>
<proteinExistence type="predicted"/>
<organism evidence="2">
    <name type="scientific">Schizaphis graminum</name>
    <name type="common">Green bug aphid</name>
    <dbReference type="NCBI Taxonomy" id="13262"/>
    <lineage>
        <taxon>Eukaryota</taxon>
        <taxon>Metazoa</taxon>
        <taxon>Ecdysozoa</taxon>
        <taxon>Arthropoda</taxon>
        <taxon>Hexapoda</taxon>
        <taxon>Insecta</taxon>
        <taxon>Pterygota</taxon>
        <taxon>Neoptera</taxon>
        <taxon>Paraneoptera</taxon>
        <taxon>Hemiptera</taxon>
        <taxon>Sternorrhyncha</taxon>
        <taxon>Aphidomorpha</taxon>
        <taxon>Aphidoidea</taxon>
        <taxon>Aphididae</taxon>
        <taxon>Aphidini</taxon>
        <taxon>Schizaphis</taxon>
    </lineage>
</organism>